<proteinExistence type="predicted"/>
<name>A0A1F4V7U0_UNCKA</name>
<dbReference type="EMBL" id="MEVD01000015">
    <property type="protein sequence ID" value="OGC53281.1"/>
    <property type="molecule type" value="Genomic_DNA"/>
</dbReference>
<dbReference type="Gene3D" id="3.10.180.10">
    <property type="entry name" value="2,3-Dihydroxybiphenyl 1,2-Dioxygenase, domain 1"/>
    <property type="match status" value="1"/>
</dbReference>
<gene>
    <name evidence="2" type="ORF">A3D91_02605</name>
</gene>
<sequence>MLKINPYLNFDGNAEEVFNFYKSVFGGEFTPIQRFKDIPAGEKPMPKEEENRIMHIGLKISENAILMASDISDSMGMSLVKGNNNYISLTPDNKEEGQRLFNELSAGGQVEMPYEKMFWGDYFGSFTDKFGVCWMIDVEDK</sequence>
<dbReference type="InterPro" id="IPR029068">
    <property type="entry name" value="Glyas_Bleomycin-R_OHBP_Dase"/>
</dbReference>
<dbReference type="InterPro" id="IPR028973">
    <property type="entry name" value="PhnB-like"/>
</dbReference>
<evidence type="ECO:0000313" key="2">
    <source>
        <dbReference type="EMBL" id="OGC53281.1"/>
    </source>
</evidence>
<dbReference type="CDD" id="cd06588">
    <property type="entry name" value="PhnB_like"/>
    <property type="match status" value="1"/>
</dbReference>
<evidence type="ECO:0000259" key="1">
    <source>
        <dbReference type="Pfam" id="PF06983"/>
    </source>
</evidence>
<organism evidence="2 3">
    <name type="scientific">candidate division WWE3 bacterium RIFCSPHIGHO2_02_FULL_38_14</name>
    <dbReference type="NCBI Taxonomy" id="1802620"/>
    <lineage>
        <taxon>Bacteria</taxon>
        <taxon>Katanobacteria</taxon>
    </lineage>
</organism>
<dbReference type="PANTHER" id="PTHR33990">
    <property type="entry name" value="PROTEIN YJDN-RELATED"/>
    <property type="match status" value="1"/>
</dbReference>
<protein>
    <submittedName>
        <fullName evidence="2">Glyoxalase</fullName>
    </submittedName>
</protein>
<dbReference type="Proteomes" id="UP000178127">
    <property type="component" value="Unassembled WGS sequence"/>
</dbReference>
<dbReference type="Pfam" id="PF06983">
    <property type="entry name" value="3-dmu-9_3-mt"/>
    <property type="match status" value="1"/>
</dbReference>
<dbReference type="AlphaFoldDB" id="A0A1F4V7U0"/>
<reference evidence="2 3" key="1">
    <citation type="journal article" date="2016" name="Nat. Commun.">
        <title>Thousands of microbial genomes shed light on interconnected biogeochemical processes in an aquifer system.</title>
        <authorList>
            <person name="Anantharaman K."/>
            <person name="Brown C.T."/>
            <person name="Hug L.A."/>
            <person name="Sharon I."/>
            <person name="Castelle C.J."/>
            <person name="Probst A.J."/>
            <person name="Thomas B.C."/>
            <person name="Singh A."/>
            <person name="Wilkins M.J."/>
            <person name="Karaoz U."/>
            <person name="Brodie E.L."/>
            <person name="Williams K.H."/>
            <person name="Hubbard S.S."/>
            <person name="Banfield J.F."/>
        </authorList>
    </citation>
    <scope>NUCLEOTIDE SEQUENCE [LARGE SCALE GENOMIC DNA]</scope>
</reference>
<comment type="caution">
    <text evidence="2">The sequence shown here is derived from an EMBL/GenBank/DDBJ whole genome shotgun (WGS) entry which is preliminary data.</text>
</comment>
<evidence type="ECO:0000313" key="3">
    <source>
        <dbReference type="Proteomes" id="UP000178127"/>
    </source>
</evidence>
<dbReference type="STRING" id="1802620.A3D91_02605"/>
<accession>A0A1F4V7U0</accession>
<feature type="domain" description="PhnB-like" evidence="1">
    <location>
        <begin position="3"/>
        <end position="136"/>
    </location>
</feature>
<dbReference type="PANTHER" id="PTHR33990:SF1">
    <property type="entry name" value="PROTEIN YJDN"/>
    <property type="match status" value="1"/>
</dbReference>
<dbReference type="SUPFAM" id="SSF54593">
    <property type="entry name" value="Glyoxalase/Bleomycin resistance protein/Dihydroxybiphenyl dioxygenase"/>
    <property type="match status" value="1"/>
</dbReference>